<organism evidence="2 3">
    <name type="scientific">Vitis vinifera</name>
    <name type="common">Grape</name>
    <dbReference type="NCBI Taxonomy" id="29760"/>
    <lineage>
        <taxon>Eukaryota</taxon>
        <taxon>Viridiplantae</taxon>
        <taxon>Streptophyta</taxon>
        <taxon>Embryophyta</taxon>
        <taxon>Tracheophyta</taxon>
        <taxon>Spermatophyta</taxon>
        <taxon>Magnoliopsida</taxon>
        <taxon>eudicotyledons</taxon>
        <taxon>Gunneridae</taxon>
        <taxon>Pentapetalae</taxon>
        <taxon>rosids</taxon>
        <taxon>Vitales</taxon>
        <taxon>Vitaceae</taxon>
        <taxon>Viteae</taxon>
        <taxon>Vitis</taxon>
    </lineage>
</organism>
<comment type="caution">
    <text evidence="2">The sequence shown here is derived from an EMBL/GenBank/DDBJ whole genome shotgun (WGS) entry which is preliminary data.</text>
</comment>
<dbReference type="PANTHER" id="PTHR34427:SF5">
    <property type="entry name" value="DUF4283 DOMAIN-CONTAINING PROTEIN"/>
    <property type="match status" value="1"/>
</dbReference>
<feature type="domain" description="Reverse transcriptase" evidence="1">
    <location>
        <begin position="649"/>
        <end position="764"/>
    </location>
</feature>
<gene>
    <name evidence="2" type="ORF">CK203_027345</name>
</gene>
<dbReference type="Pfam" id="PF00078">
    <property type="entry name" value="RVT_1"/>
    <property type="match status" value="1"/>
</dbReference>
<dbReference type="InterPro" id="IPR000477">
    <property type="entry name" value="RT_dom"/>
</dbReference>
<sequence>MFLIQCVEQWRCGSSRFNLATMNMEIVSDVLSLDAELLQLPEVSPFALKSNPRFSEELFDQWLSLPETNRLLEGHADMNFLSSFHDNGCRVGRTLGLHLGYLVVRVSLANKDGLFLKKLKLVLMEVRCLVVTSGDSFIGFAFDGDSDSSGGGSKLVAVGLCWWKLDLNLLGIRVISIRNAMIPEISNFTLYPCCVVESKTFEISIEVVRDVEAKKYCLVFPEGKGLVGGWFLLAKKLRALGVSTLAMSKVFPGDPISEKVGCSYKEKVKGTYAYALRVKTGEPGESLWVHLGDRELLCREEQLSCCLVGCFGDSSDSVPPLSSLKGWGACKMGFEKEGGGNKRFKEREFHLQRWGVEVGCFWNGSHAKEVWVRIVGLPLHFWSREVFKRIRESCGGFIAVDEETTLFSLLQWARILVRAIGKDLPRSLRVVADHTCFMVCLWLETPPWVSQVVPQSEFCKSAGCEEQFEYGRRNRGAVGVAGRPTKGTVLDSDLLGLGSRTVGCVEKKGKEVLGSRSFFFYSFLGARRSFVGAGVASSGSKGLVAVAMDWDPLRVVLFEDNLVLDGWKELPCVLVGSDGGTELAIVPVGELKKLEWTVSYKKARVDTELGANDRDKRKIIKLVIKSQRVDKGGTLAVLQSSVDALVMGKVILESQNAFVEGRQIVDVVLIANEVVDSRLKSNEGGVLCKLDMEKAYDHVKWKFLFVVLRKMGFGEKWIKWIEWCISIVKFFVLVNGSPSGFFQSSMGLRQGDPLSPYLLVIAMGGV</sequence>
<accession>A0A438J9W0</accession>
<protein>
    <recommendedName>
        <fullName evidence="1">Reverse transcriptase domain-containing protein</fullName>
    </recommendedName>
</protein>
<proteinExistence type="predicted"/>
<evidence type="ECO:0000313" key="3">
    <source>
        <dbReference type="Proteomes" id="UP000288805"/>
    </source>
</evidence>
<dbReference type="EMBL" id="QGNW01000055">
    <property type="protein sequence ID" value="RVX05686.1"/>
    <property type="molecule type" value="Genomic_DNA"/>
</dbReference>
<dbReference type="AlphaFoldDB" id="A0A438J9W0"/>
<dbReference type="Proteomes" id="UP000288805">
    <property type="component" value="Unassembled WGS sequence"/>
</dbReference>
<name>A0A438J9W0_VITVI</name>
<evidence type="ECO:0000259" key="1">
    <source>
        <dbReference type="Pfam" id="PF00078"/>
    </source>
</evidence>
<dbReference type="PANTHER" id="PTHR34427">
    <property type="entry name" value="DUF4283 DOMAIN PROTEIN"/>
    <property type="match status" value="1"/>
</dbReference>
<evidence type="ECO:0000313" key="2">
    <source>
        <dbReference type="EMBL" id="RVX05686.1"/>
    </source>
</evidence>
<reference evidence="2 3" key="1">
    <citation type="journal article" date="2018" name="PLoS Genet.">
        <title>Population sequencing reveals clonal diversity and ancestral inbreeding in the grapevine cultivar Chardonnay.</title>
        <authorList>
            <person name="Roach M.J."/>
            <person name="Johnson D.L."/>
            <person name="Bohlmann J."/>
            <person name="van Vuuren H.J."/>
            <person name="Jones S.J."/>
            <person name="Pretorius I.S."/>
            <person name="Schmidt S.A."/>
            <person name="Borneman A.R."/>
        </authorList>
    </citation>
    <scope>NUCLEOTIDE SEQUENCE [LARGE SCALE GENOMIC DNA]</scope>
    <source>
        <strain evidence="3">cv. Chardonnay</strain>
        <tissue evidence="2">Leaf</tissue>
    </source>
</reference>